<dbReference type="EMBL" id="JAGMUX010000006">
    <property type="protein sequence ID" value="KAH7255284.1"/>
    <property type="molecule type" value="Genomic_DNA"/>
</dbReference>
<evidence type="ECO:0000313" key="3">
    <source>
        <dbReference type="EMBL" id="KAH7255284.1"/>
    </source>
</evidence>
<evidence type="ECO:0000313" key="4">
    <source>
        <dbReference type="Proteomes" id="UP000720189"/>
    </source>
</evidence>
<evidence type="ECO:0000256" key="1">
    <source>
        <dbReference type="SAM" id="MobiDB-lite"/>
    </source>
</evidence>
<feature type="compositionally biased region" description="Polar residues" evidence="1">
    <location>
        <begin position="256"/>
        <end position="271"/>
    </location>
</feature>
<dbReference type="Proteomes" id="UP000720189">
    <property type="component" value="Unassembled WGS sequence"/>
</dbReference>
<organism evidence="3 4">
    <name type="scientific">Fusarium redolens</name>
    <dbReference type="NCBI Taxonomy" id="48865"/>
    <lineage>
        <taxon>Eukaryota</taxon>
        <taxon>Fungi</taxon>
        <taxon>Dikarya</taxon>
        <taxon>Ascomycota</taxon>
        <taxon>Pezizomycotina</taxon>
        <taxon>Sordariomycetes</taxon>
        <taxon>Hypocreomycetidae</taxon>
        <taxon>Hypocreales</taxon>
        <taxon>Nectriaceae</taxon>
        <taxon>Fusarium</taxon>
        <taxon>Fusarium redolens species complex</taxon>
    </lineage>
</organism>
<reference evidence="3" key="1">
    <citation type="journal article" date="2021" name="Nat. Commun.">
        <title>Genetic determinants of endophytism in the Arabidopsis root mycobiome.</title>
        <authorList>
            <person name="Mesny F."/>
            <person name="Miyauchi S."/>
            <person name="Thiergart T."/>
            <person name="Pickel B."/>
            <person name="Atanasova L."/>
            <person name="Karlsson M."/>
            <person name="Huettel B."/>
            <person name="Barry K.W."/>
            <person name="Haridas S."/>
            <person name="Chen C."/>
            <person name="Bauer D."/>
            <person name="Andreopoulos W."/>
            <person name="Pangilinan J."/>
            <person name="LaButti K."/>
            <person name="Riley R."/>
            <person name="Lipzen A."/>
            <person name="Clum A."/>
            <person name="Drula E."/>
            <person name="Henrissat B."/>
            <person name="Kohler A."/>
            <person name="Grigoriev I.V."/>
            <person name="Martin F.M."/>
            <person name="Hacquard S."/>
        </authorList>
    </citation>
    <scope>NUCLEOTIDE SEQUENCE</scope>
    <source>
        <strain evidence="3">MPI-CAGE-AT-0023</strain>
    </source>
</reference>
<comment type="caution">
    <text evidence="3">The sequence shown here is derived from an EMBL/GenBank/DDBJ whole genome shotgun (WGS) entry which is preliminary data.</text>
</comment>
<keyword evidence="4" id="KW-1185">Reference proteome</keyword>
<dbReference type="Gene3D" id="1.25.40.10">
    <property type="entry name" value="Tetratricopeptide repeat domain"/>
    <property type="match status" value="2"/>
</dbReference>
<dbReference type="RefSeq" id="XP_046050853.1">
    <property type="nucleotide sequence ID" value="XM_046189946.1"/>
</dbReference>
<dbReference type="InterPro" id="IPR025676">
    <property type="entry name" value="Clr5_dom"/>
</dbReference>
<protein>
    <recommendedName>
        <fullName evidence="2">Clr5 domain-containing protein</fullName>
    </recommendedName>
</protein>
<dbReference type="PANTHER" id="PTHR46082:SF6">
    <property type="entry name" value="AAA+ ATPASE DOMAIN-CONTAINING PROTEIN-RELATED"/>
    <property type="match status" value="1"/>
</dbReference>
<gene>
    <name evidence="3" type="ORF">BKA55DRAFT_537697</name>
</gene>
<dbReference type="Pfam" id="PF13374">
    <property type="entry name" value="TPR_10"/>
    <property type="match status" value="2"/>
</dbReference>
<dbReference type="InterPro" id="IPR053137">
    <property type="entry name" value="NLR-like"/>
</dbReference>
<dbReference type="PANTHER" id="PTHR46082">
    <property type="entry name" value="ATP/GTP-BINDING PROTEIN-RELATED"/>
    <property type="match status" value="1"/>
</dbReference>
<dbReference type="SUPFAM" id="SSF48452">
    <property type="entry name" value="TPR-like"/>
    <property type="match status" value="3"/>
</dbReference>
<feature type="region of interest" description="Disordered" evidence="1">
    <location>
        <begin position="240"/>
        <end position="271"/>
    </location>
</feature>
<feature type="domain" description="Clr5" evidence="2">
    <location>
        <begin position="92"/>
        <end position="144"/>
    </location>
</feature>
<dbReference type="Pfam" id="PF14420">
    <property type="entry name" value="Clr5"/>
    <property type="match status" value="1"/>
</dbReference>
<feature type="region of interest" description="Disordered" evidence="1">
    <location>
        <begin position="199"/>
        <end position="220"/>
    </location>
</feature>
<proteinExistence type="predicted"/>
<name>A0A9P9KJV0_FUSRE</name>
<dbReference type="OrthoDB" id="5986190at2759"/>
<dbReference type="AlphaFoldDB" id="A0A9P9KJV0"/>
<dbReference type="GeneID" id="70219900"/>
<sequence>MDSLISSQYLFHALHPLGEPGVNAEPGGLTQQNQALIGHFAPAENHVFPPPILLHHHGSHQPQNVSAVNNFDAQSMAPPPKQRRKKAPTLRAKDWEPYKARVLELHDTQKKPLNEVREIIEKEFGFTAEIRQYRTRITQWGKDKNIKPAEMAAIVRKRQQRKILESEKREQIFTVRDREVEPQKIDRWMSRHEISQTHLYAPSPAASDTNSKATPSAVDCRTVSERGSIAESPAFSEMSLNFSSGGSTPRALSPVASPSTQSIAGTIPSWGNTFTGQSPAPIYQSLPAQPPASSSVQAPSSSISVLRQYRYQQAQEEYLRQELSMAETMSVNEHLPTLDLATSLAQVLIAQGRYKSAEEMIHRVVEGYKKESQSESAKALDAFDLLGRLFLHRGLYSEAEKHLRRTFKSKKDVLGEEHPSTLVSMSRLSTAYIFQNRYLEAEELELQALEISTRVLGEVHPETMLRESNLGLIYTRLGRLHEAECLIQQALYLSKTLFGDEHTRTLLNMNRLLSVFTHQGLWDKAEILAIQVADLGTKLLGEEHPSTVQGKANLALVFESQGRLWEAEELCVQVLMTRKTLGQNHPDTISSIDDFIKMYERQGNYKEAAVLTNRRFFLAREGY</sequence>
<dbReference type="InterPro" id="IPR011990">
    <property type="entry name" value="TPR-like_helical_dom_sf"/>
</dbReference>
<accession>A0A9P9KJV0</accession>
<evidence type="ECO:0000259" key="2">
    <source>
        <dbReference type="Pfam" id="PF14420"/>
    </source>
</evidence>
<dbReference type="Pfam" id="PF13424">
    <property type="entry name" value="TPR_12"/>
    <property type="match status" value="2"/>
</dbReference>